<comment type="function">
    <text evidence="8 9">Essential cell division protein that stabilizes the FtsZ protofilaments by cross-linking them and that serves as a cytoplasmic membrane anchor for the Z ring. Also required for the recruitment to the septal ring of downstream cell division proteins.</text>
</comment>
<dbReference type="PANTHER" id="PTHR38685:SF1">
    <property type="entry name" value="CELL DIVISION PROTEIN ZIPA"/>
    <property type="match status" value="1"/>
</dbReference>
<evidence type="ECO:0000256" key="1">
    <source>
        <dbReference type="ARBA" id="ARBA00022475"/>
    </source>
</evidence>
<accession>A0A263HFZ2</accession>
<dbReference type="Gene3D" id="3.30.1400.10">
    <property type="entry name" value="ZipA, C-terminal FtsZ-binding domain"/>
    <property type="match status" value="1"/>
</dbReference>
<feature type="transmembrane region" description="Helical" evidence="8">
    <location>
        <begin position="6"/>
        <end position="25"/>
    </location>
</feature>
<dbReference type="GO" id="GO:0032153">
    <property type="term" value="C:cell division site"/>
    <property type="evidence" value="ECO:0007669"/>
    <property type="project" value="UniProtKB-UniRule"/>
</dbReference>
<sequence>MDLNTILIILGVIALIILVAHGLWANRREKSQYFQNANTFTKDSRVQVQDNQIYSQEQTLNSSQTANNSFTASVPSAPPIASQATQQSLNFDEMREDPQTYQHDIQNVEQAVSQIKISLPNSPTASQATTVQEEFYPTGNRNVSQRSIAERSIAELESQDNVVDLSSEQLRQQLADAALQPAAKLSRAAPSVQSAALEPSAKIEIEEMVQPQAQQHEVNNNQAEQDNAFMLLYIVAPENCFFGGELLVQALDNLGFIYGAQQIYHRHLDLSISSPILFSVANIQDPGIFDPYNMADFHTVGVVLFMQLPSQHGDDLTNLRMMIRTAKNLAEELGGFVLTDQQQIFTAQDEQDYLNRVKKS</sequence>
<dbReference type="Pfam" id="PF04354">
    <property type="entry name" value="ZipA_C"/>
    <property type="match status" value="1"/>
</dbReference>
<evidence type="ECO:0000256" key="3">
    <source>
        <dbReference type="ARBA" id="ARBA00022618"/>
    </source>
</evidence>
<dbReference type="EMBL" id="UFSB01000001">
    <property type="protein sequence ID" value="SUU34408.1"/>
    <property type="molecule type" value="Genomic_DNA"/>
</dbReference>
<dbReference type="InterPro" id="IPR007449">
    <property type="entry name" value="ZipA_FtsZ-bd_C"/>
</dbReference>
<dbReference type="InParanoid" id="A0A263HFZ2"/>
<evidence type="ECO:0000259" key="11">
    <source>
        <dbReference type="SMART" id="SM00771"/>
    </source>
</evidence>
<dbReference type="RefSeq" id="WP_094945613.1">
    <property type="nucleotide sequence ID" value="NZ_NLFK01000001.1"/>
</dbReference>
<dbReference type="InterPro" id="IPR011919">
    <property type="entry name" value="Cell_div_ZipA"/>
</dbReference>
<evidence type="ECO:0000313" key="14">
    <source>
        <dbReference type="Proteomes" id="UP000215738"/>
    </source>
</evidence>
<dbReference type="FunCoup" id="A0A263HFZ2">
    <property type="interactions" value="61"/>
</dbReference>
<comment type="similarity">
    <text evidence="8 9">Belongs to the ZipA family.</text>
</comment>
<dbReference type="AlphaFoldDB" id="A0A263HFZ2"/>
<dbReference type="Proteomes" id="UP000215738">
    <property type="component" value="Unassembled WGS sequence"/>
</dbReference>
<keyword evidence="6 8" id="KW-0472">Membrane</keyword>
<evidence type="ECO:0000256" key="10">
    <source>
        <dbReference type="SAM" id="MobiDB-lite"/>
    </source>
</evidence>
<evidence type="ECO:0000256" key="8">
    <source>
        <dbReference type="HAMAP-Rule" id="MF_00509"/>
    </source>
</evidence>
<dbReference type="SMART" id="SM00771">
    <property type="entry name" value="ZipA_C"/>
    <property type="match status" value="1"/>
</dbReference>
<dbReference type="GO" id="GO:0043093">
    <property type="term" value="P:FtsZ-dependent cytokinesis"/>
    <property type="evidence" value="ECO:0007669"/>
    <property type="project" value="UniProtKB-UniRule"/>
</dbReference>
<dbReference type="SUPFAM" id="SSF64383">
    <property type="entry name" value="Cell-division protein ZipA, C-terminal domain"/>
    <property type="match status" value="1"/>
</dbReference>
<evidence type="ECO:0000256" key="9">
    <source>
        <dbReference type="RuleBase" id="RU003612"/>
    </source>
</evidence>
<proteinExistence type="inferred from homology"/>
<reference evidence="13 15" key="2">
    <citation type="submission" date="2018-06" db="EMBL/GenBank/DDBJ databases">
        <authorList>
            <consortium name="Pathogen Informatics"/>
            <person name="Doyle S."/>
        </authorList>
    </citation>
    <scope>NUCLEOTIDE SEQUENCE [LARGE SCALE GENOMIC DNA]</scope>
    <source>
        <strain evidence="13 15">NCTC10851</strain>
    </source>
</reference>
<keyword evidence="2 8" id="KW-0997">Cell inner membrane</keyword>
<keyword evidence="14" id="KW-1185">Reference proteome</keyword>
<dbReference type="HAMAP" id="MF_00509">
    <property type="entry name" value="ZipA"/>
    <property type="match status" value="1"/>
</dbReference>
<keyword evidence="5 8" id="KW-1133">Transmembrane helix</keyword>
<protein>
    <recommendedName>
        <fullName evidence="8 9">Cell division protein ZipA</fullName>
    </recommendedName>
</protein>
<comment type="subcellular location">
    <subcellularLocation>
        <location evidence="8">Cell inner membrane</location>
        <topology evidence="8">Single-pass type I membrane protein</topology>
    </subcellularLocation>
    <text evidence="8">Localizes to the Z ring in an FtsZ-dependent manner.</text>
</comment>
<keyword evidence="4 8" id="KW-0812">Transmembrane</keyword>
<organism evidence="13 15">
    <name type="scientific">Actinobacillus seminis</name>
    <dbReference type="NCBI Taxonomy" id="722"/>
    <lineage>
        <taxon>Bacteria</taxon>
        <taxon>Pseudomonadati</taxon>
        <taxon>Pseudomonadota</taxon>
        <taxon>Gammaproteobacteria</taxon>
        <taxon>Pasteurellales</taxon>
        <taxon>Pasteurellaceae</taxon>
        <taxon>Actinobacillus</taxon>
    </lineage>
</organism>
<keyword evidence="1 8" id="KW-1003">Cell membrane</keyword>
<evidence type="ECO:0000256" key="4">
    <source>
        <dbReference type="ARBA" id="ARBA00022692"/>
    </source>
</evidence>
<dbReference type="InterPro" id="IPR036765">
    <property type="entry name" value="ZipA_FtsZ-bd_C_sf"/>
</dbReference>
<dbReference type="NCBIfam" id="TIGR02205">
    <property type="entry name" value="septum_zipA"/>
    <property type="match status" value="1"/>
</dbReference>
<reference evidence="12 14" key="1">
    <citation type="submission" date="2017-07" db="EMBL/GenBank/DDBJ databases">
        <title>Virulence factors identified in Actinobacillus seminis.</title>
        <authorList>
            <person name="Negrete-Abascal E."/>
            <person name="Vaca-Pacheco S."/>
            <person name="Montes-Garcia F."/>
            <person name="Leyto-Gil A.M."/>
            <person name="Fragoso-Garcia E."/>
            <person name="Carvente-Garcia R."/>
            <person name="Perez-Agueros S."/>
            <person name="Castelan-Sanchez H.G."/>
            <person name="Garcia-Molina A."/>
            <person name="Villamar T.E."/>
            <person name="Vazquez-Cruz C."/>
        </authorList>
    </citation>
    <scope>NUCLEOTIDE SEQUENCE [LARGE SCALE GENOMIC DNA]</scope>
    <source>
        <strain evidence="12 14">ATCC 15768</strain>
    </source>
</reference>
<name>A0A263HFZ2_9PAST</name>
<evidence type="ECO:0000256" key="5">
    <source>
        <dbReference type="ARBA" id="ARBA00022989"/>
    </source>
</evidence>
<keyword evidence="3 8" id="KW-0132">Cell division</keyword>
<dbReference type="OrthoDB" id="7054914at2"/>
<feature type="compositionally biased region" description="Polar residues" evidence="10">
    <location>
        <begin position="59"/>
        <end position="74"/>
    </location>
</feature>
<evidence type="ECO:0000313" key="12">
    <source>
        <dbReference type="EMBL" id="OZN25982.1"/>
    </source>
</evidence>
<dbReference type="Proteomes" id="UP000254507">
    <property type="component" value="Unassembled WGS sequence"/>
</dbReference>
<dbReference type="EMBL" id="NLFK01000001">
    <property type="protein sequence ID" value="OZN25982.1"/>
    <property type="molecule type" value="Genomic_DNA"/>
</dbReference>
<evidence type="ECO:0000256" key="2">
    <source>
        <dbReference type="ARBA" id="ARBA00022519"/>
    </source>
</evidence>
<feature type="domain" description="ZipA C-terminal FtsZ-binding" evidence="11">
    <location>
        <begin position="226"/>
        <end position="357"/>
    </location>
</feature>
<keyword evidence="7 8" id="KW-0131">Cell cycle</keyword>
<feature type="region of interest" description="Disordered" evidence="10">
    <location>
        <begin position="59"/>
        <end position="85"/>
    </location>
</feature>
<dbReference type="PANTHER" id="PTHR38685">
    <property type="entry name" value="CELL DIVISION PROTEIN ZIPA"/>
    <property type="match status" value="1"/>
</dbReference>
<evidence type="ECO:0000256" key="6">
    <source>
        <dbReference type="ARBA" id="ARBA00023136"/>
    </source>
</evidence>
<dbReference type="GO" id="GO:0005886">
    <property type="term" value="C:plasma membrane"/>
    <property type="evidence" value="ECO:0007669"/>
    <property type="project" value="UniProtKB-SubCell"/>
</dbReference>
<gene>
    <name evidence="8 13" type="primary">zipA</name>
    <name evidence="12" type="ORF">CFY87_01940</name>
    <name evidence="13" type="ORF">NCTC10851_00322</name>
</gene>
<evidence type="ECO:0000313" key="13">
    <source>
        <dbReference type="EMBL" id="SUU34408.1"/>
    </source>
</evidence>
<evidence type="ECO:0000256" key="7">
    <source>
        <dbReference type="ARBA" id="ARBA00023306"/>
    </source>
</evidence>
<dbReference type="GO" id="GO:0000917">
    <property type="term" value="P:division septum assembly"/>
    <property type="evidence" value="ECO:0007669"/>
    <property type="project" value="TreeGrafter"/>
</dbReference>
<evidence type="ECO:0000313" key="15">
    <source>
        <dbReference type="Proteomes" id="UP000254507"/>
    </source>
</evidence>
<comment type="subunit">
    <text evidence="8">Interacts with FtsZ via their C-terminal domains.</text>
</comment>